<feature type="non-terminal residue" evidence="1">
    <location>
        <position position="1"/>
    </location>
</feature>
<organism evidence="1 2">
    <name type="scientific">Rotaria socialis</name>
    <dbReference type="NCBI Taxonomy" id="392032"/>
    <lineage>
        <taxon>Eukaryota</taxon>
        <taxon>Metazoa</taxon>
        <taxon>Spiralia</taxon>
        <taxon>Gnathifera</taxon>
        <taxon>Rotifera</taxon>
        <taxon>Eurotatoria</taxon>
        <taxon>Bdelloidea</taxon>
        <taxon>Philodinida</taxon>
        <taxon>Philodinidae</taxon>
        <taxon>Rotaria</taxon>
    </lineage>
</organism>
<name>A0A821ZHD5_9BILA</name>
<dbReference type="Gene3D" id="3.90.70.10">
    <property type="entry name" value="Cysteine proteinases"/>
    <property type="match status" value="1"/>
</dbReference>
<protein>
    <submittedName>
        <fullName evidence="1">Uncharacterized protein</fullName>
    </submittedName>
</protein>
<dbReference type="Proteomes" id="UP000663848">
    <property type="component" value="Unassembled WGS sequence"/>
</dbReference>
<gene>
    <name evidence="1" type="ORF">QYT958_LOCUS36355</name>
</gene>
<evidence type="ECO:0000313" key="2">
    <source>
        <dbReference type="Proteomes" id="UP000663848"/>
    </source>
</evidence>
<evidence type="ECO:0000313" key="1">
    <source>
        <dbReference type="EMBL" id="CAF4983053.1"/>
    </source>
</evidence>
<dbReference type="AlphaFoldDB" id="A0A821ZHD5"/>
<reference evidence="1" key="1">
    <citation type="submission" date="2021-02" db="EMBL/GenBank/DDBJ databases">
        <authorList>
            <person name="Nowell W R."/>
        </authorList>
    </citation>
    <scope>NUCLEOTIDE SEQUENCE</scope>
</reference>
<comment type="caution">
    <text evidence="1">The sequence shown here is derived from an EMBL/GenBank/DDBJ whole genome shotgun (WGS) entry which is preliminary data.</text>
</comment>
<dbReference type="EMBL" id="CAJOBR010028806">
    <property type="protein sequence ID" value="CAF4983053.1"/>
    <property type="molecule type" value="Genomic_DNA"/>
</dbReference>
<dbReference type="SUPFAM" id="SSF54001">
    <property type="entry name" value="Cysteine proteinases"/>
    <property type="match status" value="1"/>
</dbReference>
<accession>A0A821ZHD5</accession>
<proteinExistence type="predicted"/>
<sequence>MEGTTMEGVIPSLFQGQYVQYVRCTKVDHESRVKQTFYDVPLQVRNNANITESFRDFCKSEILTGENLYDAGSIHGLQ</sequence>
<dbReference type="InterPro" id="IPR038765">
    <property type="entry name" value="Papain-like_cys_pep_sf"/>
</dbReference>